<name>A0A318MX40_9PROT</name>
<gene>
    <name evidence="11" type="ORF">DK869_04625</name>
</gene>
<evidence type="ECO:0008006" key="13">
    <source>
        <dbReference type="Google" id="ProtNLM"/>
    </source>
</evidence>
<evidence type="ECO:0000256" key="8">
    <source>
        <dbReference type="ARBA" id="ARBA00023214"/>
    </source>
</evidence>
<feature type="transmembrane region" description="Helical" evidence="10">
    <location>
        <begin position="337"/>
        <end position="361"/>
    </location>
</feature>
<feature type="transmembrane region" description="Helical" evidence="10">
    <location>
        <begin position="274"/>
        <end position="295"/>
    </location>
</feature>
<dbReference type="InterPro" id="IPR046342">
    <property type="entry name" value="CBS_dom_sf"/>
</dbReference>
<dbReference type="AlphaFoldDB" id="A0A318MX40"/>
<evidence type="ECO:0000256" key="1">
    <source>
        <dbReference type="ARBA" id="ARBA00004141"/>
    </source>
</evidence>
<keyword evidence="9" id="KW-0407">Ion channel</keyword>
<feature type="transmembrane region" description="Helical" evidence="10">
    <location>
        <begin position="202"/>
        <end position="226"/>
    </location>
</feature>
<evidence type="ECO:0000313" key="11">
    <source>
        <dbReference type="EMBL" id="PXZ00688.1"/>
    </source>
</evidence>
<dbReference type="GO" id="GO:0005254">
    <property type="term" value="F:chloride channel activity"/>
    <property type="evidence" value="ECO:0007669"/>
    <property type="project" value="UniProtKB-KW"/>
</dbReference>
<evidence type="ECO:0000256" key="3">
    <source>
        <dbReference type="ARBA" id="ARBA00022692"/>
    </source>
</evidence>
<dbReference type="EMBL" id="QGLT01000002">
    <property type="protein sequence ID" value="PXZ00688.1"/>
    <property type="molecule type" value="Genomic_DNA"/>
</dbReference>
<sequence>MMINANNPYLKQVKRLIFKQNVYFFILAFCSGLIGAISVQLLNILSLTLHKFLFHLDGNGHLSGLSYVNPWYCIFIPMIGAIGLFLVRYYMGQFFSAKIADIIEANALYGGKLSVKDSFYLTLQTLLSNGFGISLGLESAYTQVSAAAASKIGRFFKIKQNKLRILVGCGAAGAIGAAFNSILGGAFYGFEIVLASYNFINFPYIMIAAMSGYIMIHCLGGAGPVFHIVPDSIHYIDYGIVCIFSLICAIIAIMVMYGATRIEIYINQLRIPKIYGLVAGALMVGGMGILTPAVLGSGHGFLWVVLDHGIAFKLAVFILFLKAIASSVSLGVGFRGGLFFASMMLGGTAGIVYGNIVLYLGIHTFSPLVYAAIGMAVMSASIIGGPLSMMFLSLDMTQSYSMTSVIILAVIVAIVTVRKIFGYSFATWRFHLSGKKIRSALDISGLTRTTAQTLMKPVDFTLDYNLPLNQVIHSLQFHHKELLILKNEENEYAGLVELKDIFENLVHYQEQIGELAIRKNRVLTPGMNIKEMMDGFDDIHECPWLIVVRGTDNYEIMGIVNEDDVLNRYNEILERQIKDLTGMKLYREL</sequence>
<keyword evidence="3 10" id="KW-0812">Transmembrane</keyword>
<evidence type="ECO:0000313" key="12">
    <source>
        <dbReference type="Proteomes" id="UP000247565"/>
    </source>
</evidence>
<dbReference type="Gene3D" id="1.10.3080.10">
    <property type="entry name" value="Clc chloride channel"/>
    <property type="match status" value="1"/>
</dbReference>
<evidence type="ECO:0000256" key="4">
    <source>
        <dbReference type="ARBA" id="ARBA00022989"/>
    </source>
</evidence>
<keyword evidence="7" id="KW-0869">Chloride channel</keyword>
<dbReference type="InterPro" id="IPR050368">
    <property type="entry name" value="ClC-type_chloride_channel"/>
</dbReference>
<feature type="transmembrane region" description="Helical" evidence="10">
    <location>
        <begin position="69"/>
        <end position="90"/>
    </location>
</feature>
<dbReference type="PANTHER" id="PTHR43427">
    <property type="entry name" value="CHLORIDE CHANNEL PROTEIN CLC-E"/>
    <property type="match status" value="1"/>
</dbReference>
<reference evidence="11 12" key="1">
    <citation type="submission" date="2018-05" db="EMBL/GenBank/DDBJ databases">
        <title>Reference genomes for bee gut microbiota database.</title>
        <authorList>
            <person name="Ellegaard K.M."/>
        </authorList>
    </citation>
    <scope>NUCLEOTIDE SEQUENCE [LARGE SCALE GENOMIC DNA]</scope>
    <source>
        <strain evidence="11 12">ESL0284</strain>
    </source>
</reference>
<keyword evidence="2" id="KW-0813">Transport</keyword>
<keyword evidence="5" id="KW-0406">Ion transport</keyword>
<keyword evidence="12" id="KW-1185">Reference proteome</keyword>
<dbReference type="PANTHER" id="PTHR43427:SF6">
    <property type="entry name" value="CHLORIDE CHANNEL PROTEIN CLC-E"/>
    <property type="match status" value="1"/>
</dbReference>
<feature type="transmembrane region" description="Helical" evidence="10">
    <location>
        <begin position="368"/>
        <end position="394"/>
    </location>
</feature>
<keyword evidence="8" id="KW-0868">Chloride</keyword>
<dbReference type="SUPFAM" id="SSF81340">
    <property type="entry name" value="Clc chloride channel"/>
    <property type="match status" value="1"/>
</dbReference>
<proteinExistence type="predicted"/>
<feature type="transmembrane region" description="Helical" evidence="10">
    <location>
        <begin position="21"/>
        <end position="49"/>
    </location>
</feature>
<evidence type="ECO:0000256" key="6">
    <source>
        <dbReference type="ARBA" id="ARBA00023136"/>
    </source>
</evidence>
<dbReference type="SUPFAM" id="SSF54631">
    <property type="entry name" value="CBS-domain pair"/>
    <property type="match status" value="1"/>
</dbReference>
<keyword evidence="4 10" id="KW-1133">Transmembrane helix</keyword>
<accession>A0A318MX40</accession>
<feature type="transmembrane region" description="Helical" evidence="10">
    <location>
        <begin position="238"/>
        <end position="259"/>
    </location>
</feature>
<evidence type="ECO:0000256" key="2">
    <source>
        <dbReference type="ARBA" id="ARBA00022448"/>
    </source>
</evidence>
<dbReference type="InterPro" id="IPR001807">
    <property type="entry name" value="ClC"/>
</dbReference>
<feature type="transmembrane region" description="Helical" evidence="10">
    <location>
        <begin position="302"/>
        <end position="325"/>
    </location>
</feature>
<protein>
    <recommendedName>
        <fullName evidence="13">Chloride channel protein</fullName>
    </recommendedName>
</protein>
<feature type="transmembrane region" description="Helical" evidence="10">
    <location>
        <begin position="400"/>
        <end position="421"/>
    </location>
</feature>
<keyword evidence="6 10" id="KW-0472">Membrane</keyword>
<comment type="caution">
    <text evidence="11">The sequence shown here is derived from an EMBL/GenBank/DDBJ whole genome shotgun (WGS) entry which is preliminary data.</text>
</comment>
<dbReference type="CDD" id="cd00400">
    <property type="entry name" value="Voltage_gated_ClC"/>
    <property type="match status" value="1"/>
</dbReference>
<organism evidence="11 12">
    <name type="scientific">Commensalibacter melissae</name>
    <dbReference type="NCBI Taxonomy" id="2070537"/>
    <lineage>
        <taxon>Bacteria</taxon>
        <taxon>Pseudomonadati</taxon>
        <taxon>Pseudomonadota</taxon>
        <taxon>Alphaproteobacteria</taxon>
        <taxon>Acetobacterales</taxon>
        <taxon>Acetobacteraceae</taxon>
    </lineage>
</organism>
<evidence type="ECO:0000256" key="7">
    <source>
        <dbReference type="ARBA" id="ARBA00023173"/>
    </source>
</evidence>
<evidence type="ECO:0000256" key="5">
    <source>
        <dbReference type="ARBA" id="ARBA00023065"/>
    </source>
</evidence>
<dbReference type="Gene3D" id="3.10.580.10">
    <property type="entry name" value="CBS-domain"/>
    <property type="match status" value="1"/>
</dbReference>
<dbReference type="Proteomes" id="UP000247565">
    <property type="component" value="Unassembled WGS sequence"/>
</dbReference>
<dbReference type="InterPro" id="IPR014743">
    <property type="entry name" value="Cl-channel_core"/>
</dbReference>
<evidence type="ECO:0000256" key="9">
    <source>
        <dbReference type="ARBA" id="ARBA00023303"/>
    </source>
</evidence>
<evidence type="ECO:0000256" key="10">
    <source>
        <dbReference type="SAM" id="Phobius"/>
    </source>
</evidence>
<feature type="transmembrane region" description="Helical" evidence="10">
    <location>
        <begin position="165"/>
        <end position="190"/>
    </location>
</feature>
<dbReference type="Pfam" id="PF00654">
    <property type="entry name" value="Voltage_CLC"/>
    <property type="match status" value="1"/>
</dbReference>
<comment type="subcellular location">
    <subcellularLocation>
        <location evidence="1">Membrane</location>
        <topology evidence="1">Multi-pass membrane protein</topology>
    </subcellularLocation>
</comment>
<dbReference type="GO" id="GO:0034707">
    <property type="term" value="C:chloride channel complex"/>
    <property type="evidence" value="ECO:0007669"/>
    <property type="project" value="UniProtKB-KW"/>
</dbReference>